<evidence type="ECO:0000259" key="9">
    <source>
        <dbReference type="Pfam" id="PF05127"/>
    </source>
</evidence>
<gene>
    <name evidence="12" type="ORF">SBAD_LOCUS43</name>
</gene>
<dbReference type="PANTHER" id="PTHR10925:SF5">
    <property type="entry name" value="RNA CYTIDINE ACETYLTRANSFERASE"/>
    <property type="match status" value="1"/>
</dbReference>
<dbReference type="AlphaFoldDB" id="A0A183I8V0"/>
<dbReference type="Pfam" id="PF05127">
    <property type="entry name" value="NAT10_TcmA_helicase"/>
    <property type="match status" value="1"/>
</dbReference>
<evidence type="ECO:0000256" key="3">
    <source>
        <dbReference type="ARBA" id="ARBA00022694"/>
    </source>
</evidence>
<dbReference type="GO" id="GO:0005730">
    <property type="term" value="C:nucleolus"/>
    <property type="evidence" value="ECO:0007669"/>
    <property type="project" value="UniProtKB-SubCell"/>
</dbReference>
<dbReference type="Gene3D" id="3.40.50.300">
    <property type="entry name" value="P-loop containing nucleotide triphosphate hydrolases"/>
    <property type="match status" value="1"/>
</dbReference>
<organism evidence="14">
    <name type="scientific">Soboliphyme baturini</name>
    <dbReference type="NCBI Taxonomy" id="241478"/>
    <lineage>
        <taxon>Eukaryota</taxon>
        <taxon>Metazoa</taxon>
        <taxon>Ecdysozoa</taxon>
        <taxon>Nematoda</taxon>
        <taxon>Enoplea</taxon>
        <taxon>Dorylaimia</taxon>
        <taxon>Dioctophymatida</taxon>
        <taxon>Dioctophymatoidea</taxon>
        <taxon>Soboliphymatidae</taxon>
        <taxon>Soboliphyme</taxon>
    </lineage>
</organism>
<dbReference type="Gene3D" id="3.40.630.30">
    <property type="match status" value="1"/>
</dbReference>
<evidence type="ECO:0000259" key="10">
    <source>
        <dbReference type="Pfam" id="PF08351"/>
    </source>
</evidence>
<keyword evidence="2 8" id="KW-0808">Transferase</keyword>
<evidence type="ECO:0000313" key="14">
    <source>
        <dbReference type="WBParaSite" id="SBAD_0000005101-mRNA-1"/>
    </source>
</evidence>
<feature type="domain" description="N-acetyltransferase" evidence="11">
    <location>
        <begin position="500"/>
        <end position="698"/>
    </location>
</feature>
<feature type="binding site" evidence="8">
    <location>
        <begin position="608"/>
        <end position="614"/>
    </location>
    <ligand>
        <name>acetyl-CoA</name>
        <dbReference type="ChEBI" id="CHEBI:57288"/>
    </ligand>
</feature>
<feature type="domain" description="TcmA/NAT10 helicase" evidence="9">
    <location>
        <begin position="273"/>
        <end position="480"/>
    </location>
</feature>
<comment type="catalytic activity">
    <reaction evidence="8">
        <text>a cytidine in tRNA + acetyl-CoA + ATP + H2O = an N(4)-acetylcytidine in tRNA + ADP + phosphate + CoA + H(+)</text>
        <dbReference type="Rhea" id="RHEA:53876"/>
        <dbReference type="Rhea" id="RHEA-COMP:13670"/>
        <dbReference type="Rhea" id="RHEA-COMP:13671"/>
        <dbReference type="ChEBI" id="CHEBI:15377"/>
        <dbReference type="ChEBI" id="CHEBI:15378"/>
        <dbReference type="ChEBI" id="CHEBI:30616"/>
        <dbReference type="ChEBI" id="CHEBI:43474"/>
        <dbReference type="ChEBI" id="CHEBI:57287"/>
        <dbReference type="ChEBI" id="CHEBI:57288"/>
        <dbReference type="ChEBI" id="CHEBI:74900"/>
        <dbReference type="ChEBI" id="CHEBI:82748"/>
        <dbReference type="ChEBI" id="CHEBI:456216"/>
    </reaction>
</comment>
<dbReference type="InterPro" id="IPR027417">
    <property type="entry name" value="P-loop_NTPase"/>
</dbReference>
<dbReference type="InterPro" id="IPR013562">
    <property type="entry name" value="TmcA/NAT10_N"/>
</dbReference>
<dbReference type="GO" id="GO:1990883">
    <property type="term" value="F:18S rRNA cytidine N-acetyltransferase activity"/>
    <property type="evidence" value="ECO:0007669"/>
    <property type="project" value="TreeGrafter"/>
</dbReference>
<feature type="binding site" evidence="8">
    <location>
        <begin position="278"/>
        <end position="287"/>
    </location>
    <ligand>
        <name>ATP</name>
        <dbReference type="ChEBI" id="CHEBI:30616"/>
    </ligand>
</feature>
<evidence type="ECO:0000256" key="2">
    <source>
        <dbReference type="ARBA" id="ARBA00022679"/>
    </source>
</evidence>
<dbReference type="Pfam" id="PF08351">
    <property type="entry name" value="TmcA_N"/>
    <property type="match status" value="1"/>
</dbReference>
<protein>
    <recommendedName>
        <fullName evidence="7 8">RNA cytidine acetyltransferase</fullName>
        <ecNumber evidence="8">2.3.1.-</ecNumber>
    </recommendedName>
    <alternativeName>
        <fullName evidence="8">18S rRNA cytosine acetyltransferase</fullName>
    </alternativeName>
</protein>
<evidence type="ECO:0000256" key="5">
    <source>
        <dbReference type="ARBA" id="ARBA00022840"/>
    </source>
</evidence>
<dbReference type="OrthoDB" id="10067491at2759"/>
<evidence type="ECO:0000256" key="6">
    <source>
        <dbReference type="ARBA" id="ARBA00023315"/>
    </source>
</evidence>
<evidence type="ECO:0000256" key="7">
    <source>
        <dbReference type="ARBA" id="ARBA00068357"/>
    </source>
</evidence>
<reference evidence="14" key="1">
    <citation type="submission" date="2016-06" db="UniProtKB">
        <authorList>
            <consortium name="WormBaseParasite"/>
        </authorList>
    </citation>
    <scope>IDENTIFICATION</scope>
</reference>
<dbReference type="InterPro" id="IPR007807">
    <property type="entry name" value="TcmA/NAT10_helicase"/>
</dbReference>
<evidence type="ECO:0000256" key="1">
    <source>
        <dbReference type="ARBA" id="ARBA00004604"/>
    </source>
</evidence>
<dbReference type="GO" id="GO:1904812">
    <property type="term" value="P:rRNA acetylation involved in maturation of SSU-rRNA"/>
    <property type="evidence" value="ECO:0007669"/>
    <property type="project" value="InterPro"/>
</dbReference>
<comment type="subcellular location">
    <subcellularLocation>
        <location evidence="1 8">Nucleus</location>
        <location evidence="1 8">Nucleolus</location>
    </subcellularLocation>
</comment>
<dbReference type="InterPro" id="IPR000182">
    <property type="entry name" value="GNAT_dom"/>
</dbReference>
<dbReference type="GO" id="GO:0051391">
    <property type="term" value="P:tRNA acetylation"/>
    <property type="evidence" value="ECO:0007669"/>
    <property type="project" value="UniProtKB-UniRule"/>
</dbReference>
<dbReference type="Proteomes" id="UP000270296">
    <property type="component" value="Unassembled WGS sequence"/>
</dbReference>
<comment type="similarity">
    <text evidence="8">Belongs to the RNA cytidine acetyltransferase family. NAT10 subfamily.</text>
</comment>
<dbReference type="GO" id="GO:0000049">
    <property type="term" value="F:tRNA binding"/>
    <property type="evidence" value="ECO:0007669"/>
    <property type="project" value="TreeGrafter"/>
</dbReference>
<dbReference type="PANTHER" id="PTHR10925">
    <property type="entry name" value="N-ACETYLTRANSFERASE 10"/>
    <property type="match status" value="1"/>
</dbReference>
<dbReference type="InterPro" id="IPR032672">
    <property type="entry name" value="TmcA/NAT10/Kre33"/>
</dbReference>
<feature type="binding site" evidence="8">
    <location>
        <position position="698"/>
    </location>
    <ligand>
        <name>acetyl-CoA</name>
        <dbReference type="ChEBI" id="CHEBI:57288"/>
    </ligand>
</feature>
<evidence type="ECO:0000313" key="12">
    <source>
        <dbReference type="EMBL" id="VDO78905.1"/>
    </source>
</evidence>
<keyword evidence="5 8" id="KW-0067">ATP-binding</keyword>
<proteinExistence type="inferred from homology"/>
<dbReference type="HAMAP" id="MF_03211">
    <property type="entry name" value="RNA_acetyltr_Nat10"/>
    <property type="match status" value="1"/>
</dbReference>
<name>A0A183I8V0_9BILA</name>
<dbReference type="FunFam" id="3.40.50.300:FF:002218">
    <property type="entry name" value="tRNA(Met) cytidine acetyltransferase TmcA"/>
    <property type="match status" value="1"/>
</dbReference>
<keyword evidence="3 8" id="KW-0819">tRNA processing</keyword>
<dbReference type="Pfam" id="PF13718">
    <property type="entry name" value="GNAT_acetyltr_2"/>
    <property type="match status" value="1"/>
</dbReference>
<dbReference type="WBParaSite" id="SBAD_0000005101-mRNA-1">
    <property type="protein sequence ID" value="SBAD_0000005101-mRNA-1"/>
    <property type="gene ID" value="SBAD_0000005101"/>
</dbReference>
<keyword evidence="13" id="KW-1185">Reference proteome</keyword>
<feature type="binding site" evidence="8">
    <location>
        <position position="462"/>
    </location>
    <ligand>
        <name>ATP</name>
        <dbReference type="ChEBI" id="CHEBI:30616"/>
    </ligand>
</feature>
<dbReference type="EC" id="2.3.1.-" evidence="8"/>
<evidence type="ECO:0000256" key="8">
    <source>
        <dbReference type="HAMAP-Rule" id="MF_03211"/>
    </source>
</evidence>
<dbReference type="CDD" id="cd04301">
    <property type="entry name" value="NAT_SF"/>
    <property type="match status" value="1"/>
</dbReference>
<comment type="function">
    <text evidence="8">RNA cytidine acetyltransferase with specificity toward both 18S rRNA and tRNAs. Catalyzes the formation of N(4)-acetylcytidine (ac4C) in 18S rRNA. Required for early nucleolar cleavages of precursor rRNA at sites A0, A1 and A2 during 18S rRNA synthesis. Catalyzes the formation of ac4C in serine and leucine tRNAs. Requires a tRNA-binding adapter protein for full tRNA acetyltransferase activity but not for 18S rRNA acetylation.</text>
</comment>
<accession>A0A183I8V0</accession>
<keyword evidence="8" id="KW-0698">rRNA processing</keyword>
<comment type="catalytic activity">
    <reaction evidence="8">
        <text>a cytidine in 18S rRNA + acetyl-CoA + ATP + H2O = an N(4)-acetylcytidine in 18S rRNA + ADP + phosphate + CoA + H(+)</text>
        <dbReference type="Rhea" id="RHEA:51424"/>
        <dbReference type="Rhea" id="RHEA-COMP:13575"/>
        <dbReference type="Rhea" id="RHEA-COMP:13576"/>
        <dbReference type="ChEBI" id="CHEBI:15377"/>
        <dbReference type="ChEBI" id="CHEBI:15378"/>
        <dbReference type="ChEBI" id="CHEBI:30616"/>
        <dbReference type="ChEBI" id="CHEBI:43474"/>
        <dbReference type="ChEBI" id="CHEBI:57287"/>
        <dbReference type="ChEBI" id="CHEBI:57288"/>
        <dbReference type="ChEBI" id="CHEBI:74900"/>
        <dbReference type="ChEBI" id="CHEBI:82748"/>
        <dbReference type="ChEBI" id="CHEBI:456216"/>
    </reaction>
</comment>
<dbReference type="GO" id="GO:0005524">
    <property type="term" value="F:ATP binding"/>
    <property type="evidence" value="ECO:0007669"/>
    <property type="project" value="UniProtKB-UniRule"/>
</dbReference>
<keyword evidence="4 8" id="KW-0547">Nucleotide-binding</keyword>
<evidence type="ECO:0000256" key="4">
    <source>
        <dbReference type="ARBA" id="ARBA00022741"/>
    </source>
</evidence>
<evidence type="ECO:0000313" key="13">
    <source>
        <dbReference type="Proteomes" id="UP000270296"/>
    </source>
</evidence>
<dbReference type="InterPro" id="IPR016181">
    <property type="entry name" value="Acyl_CoA_acyltransferase"/>
</dbReference>
<dbReference type="SUPFAM" id="SSF55729">
    <property type="entry name" value="Acyl-CoA N-acyltransferases (Nat)"/>
    <property type="match status" value="1"/>
</dbReference>
<evidence type="ECO:0000259" key="11">
    <source>
        <dbReference type="Pfam" id="PF13718"/>
    </source>
</evidence>
<keyword evidence="6 8" id="KW-0012">Acyltransferase</keyword>
<dbReference type="InterPro" id="IPR033688">
    <property type="entry name" value="NAT10"/>
</dbReference>
<dbReference type="EMBL" id="UZAM01000047">
    <property type="protein sequence ID" value="VDO78905.1"/>
    <property type="molecule type" value="Genomic_DNA"/>
</dbReference>
<dbReference type="GO" id="GO:0030686">
    <property type="term" value="C:90S preribosome"/>
    <property type="evidence" value="ECO:0007669"/>
    <property type="project" value="TreeGrafter"/>
</dbReference>
<feature type="binding site" evidence="8">
    <location>
        <begin position="601"/>
        <end position="603"/>
    </location>
    <ligand>
        <name>acetyl-CoA</name>
        <dbReference type="ChEBI" id="CHEBI:57288"/>
    </ligand>
</feature>
<feature type="domain" description="TmcA/NAT10 N-terminal" evidence="10">
    <location>
        <begin position="42"/>
        <end position="193"/>
    </location>
</feature>
<keyword evidence="8" id="KW-0539">Nucleus</keyword>
<reference evidence="12 13" key="2">
    <citation type="submission" date="2018-11" db="EMBL/GenBank/DDBJ databases">
        <authorList>
            <consortium name="Pathogen Informatics"/>
        </authorList>
    </citation>
    <scope>NUCLEOTIDE SEQUENCE [LARGE SCALE GENOMIC DNA]</scope>
</reference>
<dbReference type="Gene3D" id="3.40.50.11040">
    <property type="match status" value="1"/>
</dbReference>
<sequence length="698" mass="78649">MHKPQRNERAIDYSKTARTNKLRMRSPKKAADRRRNALTLILVLLGNEDQIKGNSFQENHRKKRIHQLEKKMRSGKASINEEDPFEMFVAATNIRYCYYSETHRILGNTYGMCVLQDFEALTPNLLARTVETVEGGGLVLILLRSVTSLRQLFTMTMDVHKRYRTESHDQVIGRFNERFLLSLSTCTSCLVVDDHLNILPVSSHSFNLQPIPINAREKPTKNEVELANLVKSLEETQPIGHLVKLCKTLDQAKAVLKFLDVITEKTLKYTVSLTAARGRGKSAALGIAVSGAVAFEYTNIFVTSPSPENLKTFFEFVCKGFDVMGYQEHLHYELVRSTNPEFKNAIIRLNVFRDHRQTIQYIHPMDADKLGQAELVVIDEAAAIPLPYVKKLLGSYLVFLASTVNGYEGTGRSLSLKLLQQLRMQTANVKESAAVGDKQLDKQTTSVSGRVLTEITLTESIRYKPGDEVEQWLNKLLCLDASTIQSFRGGCPASEAFLQRLMAIYVAAHYKNSPNDLQMVSDAPAHHLFCLLGPVTENQTRLPEILCVIEACMEGEIMKSSVVENMARSKRPAGDLIPWTVAQQFQDSEFPHLSGLRIVRIATHPDYQRMGYGSQALKLLQLYYSGQIPSLGEDMEQDSKGIEEPDVEETVDGKSNLLEEKITPRKNLPPLLLKLSERKAERLDWIGSCFGLTSDLLR</sequence>